<feature type="binding site" evidence="4 7">
    <location>
        <begin position="146"/>
        <end position="148"/>
    </location>
    <ligand>
        <name>NAD(+)</name>
        <dbReference type="ChEBI" id="CHEBI:57540"/>
    </ligand>
</feature>
<dbReference type="Pfam" id="PF02866">
    <property type="entry name" value="Ldh_1_C"/>
    <property type="match status" value="1"/>
</dbReference>
<dbReference type="NCBIfam" id="TIGR01763">
    <property type="entry name" value="MalateDH_bact"/>
    <property type="match status" value="1"/>
</dbReference>
<protein>
    <recommendedName>
        <fullName evidence="4">Malate dehydrogenase</fullName>
        <ecNumber evidence="4">1.1.1.37</ecNumber>
    </recommendedName>
</protein>
<feature type="domain" description="Lactate/malate dehydrogenase C-terminal" evidence="9">
    <location>
        <begin position="175"/>
        <end position="328"/>
    </location>
</feature>
<evidence type="ECO:0000256" key="6">
    <source>
        <dbReference type="PIRSR" id="PIRSR000102-2"/>
    </source>
</evidence>
<dbReference type="FunFam" id="3.40.50.720:FF:000018">
    <property type="entry name" value="Malate dehydrogenase"/>
    <property type="match status" value="1"/>
</dbReference>
<feature type="active site" description="Proton acceptor" evidence="4 5">
    <location>
        <position position="203"/>
    </location>
</feature>
<feature type="binding site" evidence="4 6">
    <location>
        <position position="110"/>
    </location>
    <ligand>
        <name>substrate</name>
    </ligand>
</feature>
<dbReference type="GO" id="GO:0004459">
    <property type="term" value="F:L-lactate dehydrogenase (NAD+) activity"/>
    <property type="evidence" value="ECO:0007669"/>
    <property type="project" value="TreeGrafter"/>
</dbReference>
<dbReference type="Gene3D" id="3.40.50.720">
    <property type="entry name" value="NAD(P)-binding Rossmann-like Domain"/>
    <property type="match status" value="1"/>
</dbReference>
<evidence type="ECO:0000313" key="10">
    <source>
        <dbReference type="EMBL" id="QDV45933.1"/>
    </source>
</evidence>
<feature type="binding site" evidence="4 7">
    <location>
        <position position="59"/>
    </location>
    <ligand>
        <name>NAD(+)</name>
        <dbReference type="ChEBI" id="CHEBI:57540"/>
    </ligand>
</feature>
<keyword evidence="2 4" id="KW-0560">Oxidoreductase</keyword>
<dbReference type="InterPro" id="IPR001236">
    <property type="entry name" value="Lactate/malate_DH_N"/>
</dbReference>
<feature type="binding site" evidence="4 6">
    <location>
        <position position="179"/>
    </location>
    <ligand>
        <name>substrate</name>
    </ligand>
</feature>
<dbReference type="SUPFAM" id="SSF56327">
    <property type="entry name" value="LDH C-terminal domain-like"/>
    <property type="match status" value="1"/>
</dbReference>
<sequence>MGVCDDGRLSVVFPYSPLSLNQESTMRRAKITVIGAGNVGATCAHWCAAAELGDIVLLDIPQTEDMPAGKALDLMQSSPIMGFDSTIVGTTSYDDAADSDVIVVTAGIPRKPGMSRDDLLSTNARIITSVGEEIKKSSPNAVVIVVSNPLDAMVQQMWKVTGFDRSKVCGQAGVLDTARYRTFLAMELGVSVEDISALLMGGHGDTMVPIPSCTSVGGIPVTQLIDPARLEEIVERTRKGGAEIVSLLKTGSAYYAPAAACAQMVEAVVKDKKRCIPVAALCESEYGVGGYYVGVPVIMGSAGVEKVIELNLTESETADFQKSVDAVKGLVASMDALLAG</sequence>
<dbReference type="InterPro" id="IPR011275">
    <property type="entry name" value="Malate_DH_type3"/>
</dbReference>
<evidence type="ECO:0000256" key="7">
    <source>
        <dbReference type="PIRSR" id="PIRSR000102-3"/>
    </source>
</evidence>
<dbReference type="PRINTS" id="PR00086">
    <property type="entry name" value="LLDHDRGNASE"/>
</dbReference>
<dbReference type="CDD" id="cd01339">
    <property type="entry name" value="LDH-like_MDH"/>
    <property type="match status" value="1"/>
</dbReference>
<reference evidence="10 11" key="1">
    <citation type="submission" date="2019-03" db="EMBL/GenBank/DDBJ databases">
        <title>Deep-cultivation of Planctomycetes and their phenomic and genomic characterization uncovers novel biology.</title>
        <authorList>
            <person name="Wiegand S."/>
            <person name="Jogler M."/>
            <person name="Boedeker C."/>
            <person name="Pinto D."/>
            <person name="Vollmers J."/>
            <person name="Rivas-Marin E."/>
            <person name="Kohn T."/>
            <person name="Peeters S.H."/>
            <person name="Heuer A."/>
            <person name="Rast P."/>
            <person name="Oberbeckmann S."/>
            <person name="Bunk B."/>
            <person name="Jeske O."/>
            <person name="Meyerdierks A."/>
            <person name="Storesund J.E."/>
            <person name="Kallscheuer N."/>
            <person name="Luecker S."/>
            <person name="Lage O.M."/>
            <person name="Pohl T."/>
            <person name="Merkel B.J."/>
            <person name="Hornburger P."/>
            <person name="Mueller R.-W."/>
            <person name="Bruemmer F."/>
            <person name="Labrenz M."/>
            <person name="Spormann A.M."/>
            <person name="Op den Camp H."/>
            <person name="Overmann J."/>
            <person name="Amann R."/>
            <person name="Jetten M.S.M."/>
            <person name="Mascher T."/>
            <person name="Medema M.H."/>
            <person name="Devos D.P."/>
            <person name="Kaster A.-K."/>
            <person name="Ovreas L."/>
            <person name="Rohde M."/>
            <person name="Galperin M.Y."/>
            <person name="Jogler C."/>
        </authorList>
    </citation>
    <scope>NUCLEOTIDE SEQUENCE [LARGE SCALE GENOMIC DNA]</scope>
    <source>
        <strain evidence="10 11">Enr13</strain>
    </source>
</reference>
<feature type="binding site" evidence="4 6">
    <location>
        <position position="116"/>
    </location>
    <ligand>
        <name>substrate</name>
    </ligand>
</feature>
<comment type="function">
    <text evidence="4">Catalyzes the reversible oxidation of malate to oxaloacetate.</text>
</comment>
<evidence type="ECO:0000256" key="4">
    <source>
        <dbReference type="HAMAP-Rule" id="MF_00487"/>
    </source>
</evidence>
<dbReference type="EC" id="1.1.1.37" evidence="4"/>
<feature type="domain" description="Lactate/malate dehydrogenase N-terminal" evidence="8">
    <location>
        <begin position="30"/>
        <end position="170"/>
    </location>
</feature>
<dbReference type="SUPFAM" id="SSF51735">
    <property type="entry name" value="NAD(P)-binding Rossmann-fold domains"/>
    <property type="match status" value="1"/>
</dbReference>
<evidence type="ECO:0000313" key="11">
    <source>
        <dbReference type="Proteomes" id="UP000319004"/>
    </source>
</evidence>
<comment type="similarity">
    <text evidence="4">Belongs to the LDH/MDH superfamily. MDH type 3 family.</text>
</comment>
<dbReference type="InterPro" id="IPR036291">
    <property type="entry name" value="NAD(P)-bd_dom_sf"/>
</dbReference>
<keyword evidence="1 4" id="KW-0816">Tricarboxylic acid cycle</keyword>
<comment type="catalytic activity">
    <reaction evidence="4">
        <text>(S)-malate + NAD(+) = oxaloacetate + NADH + H(+)</text>
        <dbReference type="Rhea" id="RHEA:21432"/>
        <dbReference type="ChEBI" id="CHEBI:15378"/>
        <dbReference type="ChEBI" id="CHEBI:15589"/>
        <dbReference type="ChEBI" id="CHEBI:16452"/>
        <dbReference type="ChEBI" id="CHEBI:57540"/>
        <dbReference type="ChEBI" id="CHEBI:57945"/>
        <dbReference type="EC" id="1.1.1.37"/>
    </reaction>
</comment>
<dbReference type="PANTHER" id="PTHR43128">
    <property type="entry name" value="L-2-HYDROXYCARBOXYLATE DEHYDROGENASE (NAD(P)(+))"/>
    <property type="match status" value="1"/>
</dbReference>
<feature type="binding site" evidence="4 6">
    <location>
        <position position="148"/>
    </location>
    <ligand>
        <name>substrate</name>
    </ligand>
</feature>
<evidence type="ECO:0000256" key="5">
    <source>
        <dbReference type="PIRSR" id="PIRSR000102-1"/>
    </source>
</evidence>
<dbReference type="NCBIfam" id="NF004863">
    <property type="entry name" value="PRK06223.1"/>
    <property type="match status" value="1"/>
</dbReference>
<dbReference type="InterPro" id="IPR022383">
    <property type="entry name" value="Lactate/malate_DH_C"/>
</dbReference>
<evidence type="ECO:0000259" key="8">
    <source>
        <dbReference type="Pfam" id="PF00056"/>
    </source>
</evidence>
<evidence type="ECO:0000256" key="1">
    <source>
        <dbReference type="ARBA" id="ARBA00022532"/>
    </source>
</evidence>
<proteinExistence type="inferred from homology"/>
<dbReference type="GO" id="GO:0030060">
    <property type="term" value="F:L-malate dehydrogenase (NAD+) activity"/>
    <property type="evidence" value="ECO:0007669"/>
    <property type="project" value="UniProtKB-UniRule"/>
</dbReference>
<dbReference type="Gene3D" id="3.90.110.10">
    <property type="entry name" value="Lactate dehydrogenase/glycoside hydrolase, family 4, C-terminal"/>
    <property type="match status" value="1"/>
</dbReference>
<evidence type="ECO:0000259" key="9">
    <source>
        <dbReference type="Pfam" id="PF02866"/>
    </source>
</evidence>
<dbReference type="EMBL" id="CP037423">
    <property type="protein sequence ID" value="QDV45933.1"/>
    <property type="molecule type" value="Genomic_DNA"/>
</dbReference>
<dbReference type="GO" id="GO:0006099">
    <property type="term" value="P:tricarboxylic acid cycle"/>
    <property type="evidence" value="ECO:0007669"/>
    <property type="project" value="UniProtKB-UniRule"/>
</dbReference>
<keyword evidence="3 4" id="KW-0520">NAD</keyword>
<dbReference type="KEGG" id="snep:Enr13x_58370"/>
<dbReference type="GO" id="GO:0006089">
    <property type="term" value="P:lactate metabolic process"/>
    <property type="evidence" value="ECO:0007669"/>
    <property type="project" value="TreeGrafter"/>
</dbReference>
<dbReference type="InterPro" id="IPR001557">
    <property type="entry name" value="L-lactate/malate_DH"/>
</dbReference>
<dbReference type="PIRSF" id="PIRSF000102">
    <property type="entry name" value="Lac_mal_DH"/>
    <property type="match status" value="1"/>
</dbReference>
<dbReference type="Pfam" id="PF00056">
    <property type="entry name" value="Ldh_1_N"/>
    <property type="match status" value="1"/>
</dbReference>
<dbReference type="AlphaFoldDB" id="A0A518HYK6"/>
<evidence type="ECO:0000256" key="2">
    <source>
        <dbReference type="ARBA" id="ARBA00023002"/>
    </source>
</evidence>
<evidence type="ECO:0000256" key="3">
    <source>
        <dbReference type="ARBA" id="ARBA00023027"/>
    </source>
</evidence>
<dbReference type="HAMAP" id="MF_00487">
    <property type="entry name" value="Malate_dehydrog_3"/>
    <property type="match status" value="1"/>
</dbReference>
<gene>
    <name evidence="4 10" type="primary">mdh</name>
    <name evidence="10" type="ORF">Enr13x_58370</name>
</gene>
<keyword evidence="11" id="KW-1185">Reference proteome</keyword>
<feature type="binding site" evidence="4 7">
    <location>
        <begin position="35"/>
        <end position="40"/>
    </location>
    <ligand>
        <name>NAD(+)</name>
        <dbReference type="ChEBI" id="CHEBI:57540"/>
    </ligand>
</feature>
<organism evidence="10 11">
    <name type="scientific">Stieleria neptunia</name>
    <dbReference type="NCBI Taxonomy" id="2527979"/>
    <lineage>
        <taxon>Bacteria</taxon>
        <taxon>Pseudomonadati</taxon>
        <taxon>Planctomycetota</taxon>
        <taxon>Planctomycetia</taxon>
        <taxon>Pirellulales</taxon>
        <taxon>Pirellulaceae</taxon>
        <taxon>Stieleria</taxon>
    </lineage>
</organism>
<dbReference type="PANTHER" id="PTHR43128:SF16">
    <property type="entry name" value="L-LACTATE DEHYDROGENASE"/>
    <property type="match status" value="1"/>
</dbReference>
<dbReference type="FunFam" id="3.90.110.10:FF:000004">
    <property type="entry name" value="Malate dehydrogenase"/>
    <property type="match status" value="1"/>
</dbReference>
<feature type="binding site" evidence="4 7">
    <location>
        <position position="123"/>
    </location>
    <ligand>
        <name>NAD(+)</name>
        <dbReference type="ChEBI" id="CHEBI:57540"/>
    </ligand>
</feature>
<accession>A0A518HYK6</accession>
<name>A0A518HYK6_9BACT</name>
<dbReference type="Proteomes" id="UP000319004">
    <property type="component" value="Chromosome"/>
</dbReference>
<dbReference type="InterPro" id="IPR015955">
    <property type="entry name" value="Lactate_DH/Glyco_Ohase_4_C"/>
</dbReference>